<proteinExistence type="predicted"/>
<organism evidence="1">
    <name type="scientific">marine sediment metagenome</name>
    <dbReference type="NCBI Taxonomy" id="412755"/>
    <lineage>
        <taxon>unclassified sequences</taxon>
        <taxon>metagenomes</taxon>
        <taxon>ecological metagenomes</taxon>
    </lineage>
</organism>
<name>A0A0F8Z1D3_9ZZZZ</name>
<comment type="caution">
    <text evidence="1">The sequence shown here is derived from an EMBL/GenBank/DDBJ whole genome shotgun (WGS) entry which is preliminary data.</text>
</comment>
<accession>A0A0F8Z1D3</accession>
<dbReference type="AlphaFoldDB" id="A0A0F8Z1D3"/>
<evidence type="ECO:0000313" key="1">
    <source>
        <dbReference type="EMBL" id="KKK53921.1"/>
    </source>
</evidence>
<reference evidence="1" key="1">
    <citation type="journal article" date="2015" name="Nature">
        <title>Complex archaea that bridge the gap between prokaryotes and eukaryotes.</title>
        <authorList>
            <person name="Spang A."/>
            <person name="Saw J.H."/>
            <person name="Jorgensen S.L."/>
            <person name="Zaremba-Niedzwiedzka K."/>
            <person name="Martijn J."/>
            <person name="Lind A.E."/>
            <person name="van Eijk R."/>
            <person name="Schleper C."/>
            <person name="Guy L."/>
            <person name="Ettema T.J."/>
        </authorList>
    </citation>
    <scope>NUCLEOTIDE SEQUENCE</scope>
</reference>
<sequence length="111" mass="12808">MNGKELKKQICDRSEVIFQWRQEINLLGKLLGNLKENVDLIEGQIDALDSCIDDLESCVSTDNELLKNLETYESNNKELEKIGLIKKLMKKVKSKSTKNIDKEDPRKLDLE</sequence>
<protein>
    <submittedName>
        <fullName evidence="1">Uncharacterized protein</fullName>
    </submittedName>
</protein>
<gene>
    <name evidence="1" type="ORF">LCGC14_3089930</name>
</gene>
<dbReference type="EMBL" id="LAZR01066264">
    <property type="protein sequence ID" value="KKK53921.1"/>
    <property type="molecule type" value="Genomic_DNA"/>
</dbReference>